<gene>
    <name evidence="2" type="ORF">Tci_019227</name>
</gene>
<dbReference type="AlphaFoldDB" id="A0A6L2KEB7"/>
<protein>
    <submittedName>
        <fullName evidence="2">Retrovirus-related Pol polyprotein from transposon TNT 1-94</fullName>
    </submittedName>
</protein>
<reference evidence="2" key="1">
    <citation type="journal article" date="2019" name="Sci. Rep.">
        <title>Draft genome of Tanacetum cinerariifolium, the natural source of mosquito coil.</title>
        <authorList>
            <person name="Yamashiro T."/>
            <person name="Shiraishi A."/>
            <person name="Satake H."/>
            <person name="Nakayama K."/>
        </authorList>
    </citation>
    <scope>NUCLEOTIDE SEQUENCE</scope>
</reference>
<feature type="compositionally biased region" description="Polar residues" evidence="1">
    <location>
        <begin position="262"/>
        <end position="279"/>
    </location>
</feature>
<accession>A0A6L2KEB7</accession>
<feature type="compositionally biased region" description="Basic and acidic residues" evidence="1">
    <location>
        <begin position="239"/>
        <end position="261"/>
    </location>
</feature>
<evidence type="ECO:0000313" key="2">
    <source>
        <dbReference type="EMBL" id="GEU47249.1"/>
    </source>
</evidence>
<proteinExistence type="predicted"/>
<sequence>MITMIQSVQNDEILNDDHSKHSNHINDEQIIDNLPNTKDIQISTHSSSLRLKDALVQNTSPIANSSLSIPSMVTPAPQDRWSQYKHIELVSIIGDPRAGCSVDPWPKNLLLGGKLVCWSAKKKQSIAMSSAEAEYVAAVGWYNGEIRAKVTRKKSFLPPRFISLLLEYIMPKYDNEELTINPTQVSSVHNWALKPNQAEGPPFTDYMKAIYKLYVPMESKASKSSSQTKEVPQGKKLRATSELKRNQSSKHTSEFKTEASKSKTGQSKMETFSISLILS</sequence>
<dbReference type="EMBL" id="BKCJ010002243">
    <property type="protein sequence ID" value="GEU47249.1"/>
    <property type="molecule type" value="Genomic_DNA"/>
</dbReference>
<organism evidence="2">
    <name type="scientific">Tanacetum cinerariifolium</name>
    <name type="common">Dalmatian daisy</name>
    <name type="synonym">Chrysanthemum cinerariifolium</name>
    <dbReference type="NCBI Taxonomy" id="118510"/>
    <lineage>
        <taxon>Eukaryota</taxon>
        <taxon>Viridiplantae</taxon>
        <taxon>Streptophyta</taxon>
        <taxon>Embryophyta</taxon>
        <taxon>Tracheophyta</taxon>
        <taxon>Spermatophyta</taxon>
        <taxon>Magnoliopsida</taxon>
        <taxon>eudicotyledons</taxon>
        <taxon>Gunneridae</taxon>
        <taxon>Pentapetalae</taxon>
        <taxon>asterids</taxon>
        <taxon>campanulids</taxon>
        <taxon>Asterales</taxon>
        <taxon>Asteraceae</taxon>
        <taxon>Asteroideae</taxon>
        <taxon>Anthemideae</taxon>
        <taxon>Anthemidinae</taxon>
        <taxon>Tanacetum</taxon>
    </lineage>
</organism>
<evidence type="ECO:0000256" key="1">
    <source>
        <dbReference type="SAM" id="MobiDB-lite"/>
    </source>
</evidence>
<name>A0A6L2KEB7_TANCI</name>
<feature type="region of interest" description="Disordered" evidence="1">
    <location>
        <begin position="222"/>
        <end position="279"/>
    </location>
</feature>
<comment type="caution">
    <text evidence="2">The sequence shown here is derived from an EMBL/GenBank/DDBJ whole genome shotgun (WGS) entry which is preliminary data.</text>
</comment>